<organism evidence="3 4">
    <name type="scientific">Brevibacillus formosus</name>
    <dbReference type="NCBI Taxonomy" id="54913"/>
    <lineage>
        <taxon>Bacteria</taxon>
        <taxon>Bacillati</taxon>
        <taxon>Bacillota</taxon>
        <taxon>Bacilli</taxon>
        <taxon>Bacillales</taxon>
        <taxon>Paenibacillaceae</taxon>
        <taxon>Brevibacillus</taxon>
    </lineage>
</organism>
<feature type="transmembrane region" description="Helical" evidence="1">
    <location>
        <begin position="178"/>
        <end position="200"/>
    </location>
</feature>
<keyword evidence="1" id="KW-0812">Transmembrane</keyword>
<feature type="transmembrane region" description="Helical" evidence="1">
    <location>
        <begin position="154"/>
        <end position="172"/>
    </location>
</feature>
<reference evidence="3 4" key="1">
    <citation type="submission" date="2016-11" db="EMBL/GenBank/DDBJ databases">
        <authorList>
            <person name="Jaros S."/>
            <person name="Januszkiewicz K."/>
            <person name="Wedrychowicz H."/>
        </authorList>
    </citation>
    <scope>NUCLEOTIDE SEQUENCE [LARGE SCALE GENOMIC DNA]</scope>
    <source>
        <strain evidence="3 4">NF2</strain>
    </source>
</reference>
<proteinExistence type="predicted"/>
<dbReference type="AlphaFoldDB" id="A0A220MFH5"/>
<accession>A0A220MFH5</accession>
<protein>
    <recommendedName>
        <fullName evidence="2">DUF1648 domain-containing protein</fullName>
    </recommendedName>
</protein>
<feature type="transmembrane region" description="Helical" evidence="1">
    <location>
        <begin position="79"/>
        <end position="100"/>
    </location>
</feature>
<dbReference type="EMBL" id="CP018145">
    <property type="protein sequence ID" value="ASJ53768.1"/>
    <property type="molecule type" value="Genomic_DNA"/>
</dbReference>
<feature type="transmembrane region" description="Helical" evidence="1">
    <location>
        <begin position="45"/>
        <end position="63"/>
    </location>
</feature>
<evidence type="ECO:0000259" key="2">
    <source>
        <dbReference type="Pfam" id="PF07853"/>
    </source>
</evidence>
<sequence>MNKSNLSILFFVISVILGVICYPSMPEQMVIHWGPNGEPNGFAPKLVGVAFIPVVMLFLFVAVRSQKQYYQKFQSSHDTILNTLMIVLLVIHSVIIAYGYGYMLNIGIFVTLILGILFVTIGNFMPRFRHNYLIGIRTPWTLASEEVWKNTHLLSSRVFFIGGILIMLTSFLPTTIHYILMLIIVLVTILISIGSSHYYYKKIGRGK</sequence>
<feature type="domain" description="DUF1648" evidence="2">
    <location>
        <begin position="9"/>
        <end position="57"/>
    </location>
</feature>
<name>A0A220MFH5_9BACL</name>
<gene>
    <name evidence="3" type="ORF">BP422_09510</name>
</gene>
<dbReference type="Pfam" id="PF13630">
    <property type="entry name" value="SdpI"/>
    <property type="match status" value="1"/>
</dbReference>
<dbReference type="KEGG" id="bfm:BP422_09510"/>
<keyword evidence="1" id="KW-0472">Membrane</keyword>
<dbReference type="Pfam" id="PF07853">
    <property type="entry name" value="DUF1648"/>
    <property type="match status" value="1"/>
</dbReference>
<evidence type="ECO:0000313" key="3">
    <source>
        <dbReference type="EMBL" id="ASJ53768.1"/>
    </source>
</evidence>
<dbReference type="InterPro" id="IPR012867">
    <property type="entry name" value="DUF1648"/>
</dbReference>
<dbReference type="PANTHER" id="PTHR37810">
    <property type="entry name" value="IMMUNITY PROTEIN SDPI"/>
    <property type="match status" value="1"/>
</dbReference>
<dbReference type="PIRSF" id="PIRSF038959">
    <property type="entry name" value="SdpI"/>
    <property type="match status" value="1"/>
</dbReference>
<dbReference type="GO" id="GO:0009636">
    <property type="term" value="P:response to toxic substance"/>
    <property type="evidence" value="ECO:0007669"/>
    <property type="project" value="TreeGrafter"/>
</dbReference>
<dbReference type="Proteomes" id="UP000197781">
    <property type="component" value="Chromosome"/>
</dbReference>
<feature type="transmembrane region" description="Helical" evidence="1">
    <location>
        <begin position="106"/>
        <end position="125"/>
    </location>
</feature>
<dbReference type="PANTHER" id="PTHR37810:SF5">
    <property type="entry name" value="IMMUNITY PROTEIN SDPI"/>
    <property type="match status" value="1"/>
</dbReference>
<dbReference type="InterPro" id="IPR025962">
    <property type="entry name" value="SdpI/YhfL"/>
</dbReference>
<dbReference type="InterPro" id="IPR026272">
    <property type="entry name" value="SdpI"/>
</dbReference>
<keyword evidence="1" id="KW-1133">Transmembrane helix</keyword>
<evidence type="ECO:0000256" key="1">
    <source>
        <dbReference type="SAM" id="Phobius"/>
    </source>
</evidence>
<evidence type="ECO:0000313" key="4">
    <source>
        <dbReference type="Proteomes" id="UP000197781"/>
    </source>
</evidence>
<dbReference type="RefSeq" id="WP_088907560.1">
    <property type="nucleotide sequence ID" value="NZ_CP018145.1"/>
</dbReference>